<keyword evidence="4" id="KW-1185">Reference proteome</keyword>
<sequence length="231" mass="25960">MLTRPPAWIETIGWFSLSAAFTSVLIITADILRGHRQKMWIMNLVYPITALYWGPVALWFYLRYGRRTAKPEIRAHGMPDSEKLPRWNTTAKAVSHCGAGCTLGDIAAEWLVYGTGLAIAGKALYADFALDFAFAWVLGIFFQYFTIAPMRDISVLKGIAAAIKADTLSILAFQVGLFLGMWIYQDLIFSPGLAKTTATYWMLMQISMIIGFFTAWPVNVALVRLGWKERM</sequence>
<dbReference type="RefSeq" id="WP_212522026.1">
    <property type="nucleotide sequence ID" value="NZ_JAGSOH010000166.1"/>
</dbReference>
<feature type="transmembrane region" description="Helical" evidence="1">
    <location>
        <begin position="12"/>
        <end position="32"/>
    </location>
</feature>
<feature type="domain" description="DUF4396" evidence="2">
    <location>
        <begin position="86"/>
        <end position="228"/>
    </location>
</feature>
<evidence type="ECO:0000313" key="3">
    <source>
        <dbReference type="EMBL" id="MBR7830907.1"/>
    </source>
</evidence>
<feature type="transmembrane region" description="Helical" evidence="1">
    <location>
        <begin position="204"/>
        <end position="227"/>
    </location>
</feature>
<name>A0A941IMB6_9ACTN</name>
<organism evidence="3 4">
    <name type="scientific">Actinospica acidithermotolerans</name>
    <dbReference type="NCBI Taxonomy" id="2828514"/>
    <lineage>
        <taxon>Bacteria</taxon>
        <taxon>Bacillati</taxon>
        <taxon>Actinomycetota</taxon>
        <taxon>Actinomycetes</taxon>
        <taxon>Catenulisporales</taxon>
        <taxon>Actinospicaceae</taxon>
        <taxon>Actinospica</taxon>
    </lineage>
</organism>
<feature type="transmembrane region" description="Helical" evidence="1">
    <location>
        <begin position="159"/>
        <end position="184"/>
    </location>
</feature>
<feature type="transmembrane region" description="Helical" evidence="1">
    <location>
        <begin position="128"/>
        <end position="147"/>
    </location>
</feature>
<dbReference type="InterPro" id="IPR025509">
    <property type="entry name" value="DUF4396"/>
</dbReference>
<reference evidence="3" key="1">
    <citation type="submission" date="2021-04" db="EMBL/GenBank/DDBJ databases">
        <title>Genome based classification of Actinospica acidithermotolerans sp. nov., an actinobacterium isolated from an Indonesian hot spring.</title>
        <authorList>
            <person name="Kusuma A.B."/>
            <person name="Putra K.E."/>
            <person name="Nafisah S."/>
            <person name="Loh J."/>
            <person name="Nouioui I."/>
            <person name="Goodfellow M."/>
        </authorList>
    </citation>
    <scope>NUCLEOTIDE SEQUENCE</scope>
    <source>
        <strain evidence="3">MGRD01-02</strain>
    </source>
</reference>
<gene>
    <name evidence="3" type="ORF">KDK95_31675</name>
</gene>
<evidence type="ECO:0000313" key="4">
    <source>
        <dbReference type="Proteomes" id="UP000676325"/>
    </source>
</evidence>
<comment type="caution">
    <text evidence="3">The sequence shown here is derived from an EMBL/GenBank/DDBJ whole genome shotgun (WGS) entry which is preliminary data.</text>
</comment>
<dbReference type="Proteomes" id="UP000676325">
    <property type="component" value="Unassembled WGS sequence"/>
</dbReference>
<dbReference type="EMBL" id="JAGSOH010000166">
    <property type="protein sequence ID" value="MBR7830907.1"/>
    <property type="molecule type" value="Genomic_DNA"/>
</dbReference>
<keyword evidence="1" id="KW-0472">Membrane</keyword>
<feature type="transmembrane region" description="Helical" evidence="1">
    <location>
        <begin position="44"/>
        <end position="62"/>
    </location>
</feature>
<proteinExistence type="predicted"/>
<evidence type="ECO:0000259" key="2">
    <source>
        <dbReference type="Pfam" id="PF14342"/>
    </source>
</evidence>
<keyword evidence="1" id="KW-1133">Transmembrane helix</keyword>
<dbReference type="Pfam" id="PF14342">
    <property type="entry name" value="DUF4396"/>
    <property type="match status" value="1"/>
</dbReference>
<accession>A0A941IMB6</accession>
<dbReference type="AlphaFoldDB" id="A0A941IMB6"/>
<keyword evidence="1" id="KW-0812">Transmembrane</keyword>
<protein>
    <submittedName>
        <fullName evidence="3">DUF4396 domain-containing protein</fullName>
    </submittedName>
</protein>
<evidence type="ECO:0000256" key="1">
    <source>
        <dbReference type="SAM" id="Phobius"/>
    </source>
</evidence>